<evidence type="ECO:0000256" key="3">
    <source>
        <dbReference type="ARBA" id="ARBA00038502"/>
    </source>
</evidence>
<comment type="similarity">
    <text evidence="3">Belongs to the acetyltransferase family. RimJ subfamily.</text>
</comment>
<dbReference type="EC" id="2.3.-.-" evidence="5"/>
<organism evidence="5 6">
    <name type="scientific">Microbacterium alkaliflavum</name>
    <dbReference type="NCBI Taxonomy" id="3248839"/>
    <lineage>
        <taxon>Bacteria</taxon>
        <taxon>Bacillati</taxon>
        <taxon>Actinomycetota</taxon>
        <taxon>Actinomycetes</taxon>
        <taxon>Micrococcales</taxon>
        <taxon>Microbacteriaceae</taxon>
        <taxon>Microbacterium</taxon>
    </lineage>
</organism>
<dbReference type="InterPro" id="IPR016181">
    <property type="entry name" value="Acyl_CoA_acyltransferase"/>
</dbReference>
<dbReference type="RefSeq" id="WP_397557067.1">
    <property type="nucleotide sequence ID" value="NZ_JBIQWL010000005.1"/>
</dbReference>
<evidence type="ECO:0000313" key="5">
    <source>
        <dbReference type="EMBL" id="MFH8251613.1"/>
    </source>
</evidence>
<evidence type="ECO:0000259" key="4">
    <source>
        <dbReference type="PROSITE" id="PS51186"/>
    </source>
</evidence>
<dbReference type="GO" id="GO:0016746">
    <property type="term" value="F:acyltransferase activity"/>
    <property type="evidence" value="ECO:0007669"/>
    <property type="project" value="UniProtKB-KW"/>
</dbReference>
<dbReference type="EMBL" id="JBIQWL010000005">
    <property type="protein sequence ID" value="MFH8251613.1"/>
    <property type="molecule type" value="Genomic_DNA"/>
</dbReference>
<accession>A0ABW7QB60</accession>
<dbReference type="SUPFAM" id="SSF55729">
    <property type="entry name" value="Acyl-CoA N-acyltransferases (Nat)"/>
    <property type="match status" value="1"/>
</dbReference>
<protein>
    <submittedName>
        <fullName evidence="5">GNAT family N-acetyltransferase</fullName>
        <ecNumber evidence="5">2.3.-.-</ecNumber>
    </submittedName>
</protein>
<dbReference type="Pfam" id="PF13302">
    <property type="entry name" value="Acetyltransf_3"/>
    <property type="match status" value="1"/>
</dbReference>
<proteinExistence type="inferred from homology"/>
<keyword evidence="6" id="KW-1185">Reference proteome</keyword>
<dbReference type="Proteomes" id="UP001610861">
    <property type="component" value="Unassembled WGS sequence"/>
</dbReference>
<gene>
    <name evidence="5" type="ORF">ACH3VR_14690</name>
</gene>
<dbReference type="PANTHER" id="PTHR43792">
    <property type="entry name" value="GNAT FAMILY, PUTATIVE (AFU_ORTHOLOGUE AFUA_3G00765)-RELATED-RELATED"/>
    <property type="match status" value="1"/>
</dbReference>
<feature type="domain" description="N-acetyltransferase" evidence="4">
    <location>
        <begin position="9"/>
        <end position="164"/>
    </location>
</feature>
<sequence>MAGGILMQLTLVPWSDGDLPVLERANSADMTLFLGGPETLDDLEARHAQYLEFVESGDGAMFRVDVDGEAAGYAGWWTEEHAGEPVCEIGCAVEPAWQGRGVATQALGRVVDLAVATTGRPVVGYSHVGNEASSALCRRVGFELHGRGVFPSDDGDVEVNIWFITPESRR</sequence>
<evidence type="ECO:0000256" key="1">
    <source>
        <dbReference type="ARBA" id="ARBA00022679"/>
    </source>
</evidence>
<keyword evidence="1 5" id="KW-0808">Transferase</keyword>
<dbReference type="PROSITE" id="PS51186">
    <property type="entry name" value="GNAT"/>
    <property type="match status" value="1"/>
</dbReference>
<dbReference type="Gene3D" id="3.40.630.30">
    <property type="match status" value="1"/>
</dbReference>
<comment type="caution">
    <text evidence="5">The sequence shown here is derived from an EMBL/GenBank/DDBJ whole genome shotgun (WGS) entry which is preliminary data.</text>
</comment>
<dbReference type="PANTHER" id="PTHR43792:SF8">
    <property type="entry name" value="[RIBOSOMAL PROTEIN US5]-ALANINE N-ACETYLTRANSFERASE"/>
    <property type="match status" value="1"/>
</dbReference>
<reference evidence="5 6" key="1">
    <citation type="submission" date="2024-09" db="EMBL/GenBank/DDBJ databases">
        <authorList>
            <person name="Pan X."/>
        </authorList>
    </citation>
    <scope>NUCLEOTIDE SEQUENCE [LARGE SCALE GENOMIC DNA]</scope>
    <source>
        <strain evidence="5 6">B2969</strain>
    </source>
</reference>
<dbReference type="CDD" id="cd04301">
    <property type="entry name" value="NAT_SF"/>
    <property type="match status" value="1"/>
</dbReference>
<dbReference type="InterPro" id="IPR000182">
    <property type="entry name" value="GNAT_dom"/>
</dbReference>
<evidence type="ECO:0000313" key="6">
    <source>
        <dbReference type="Proteomes" id="UP001610861"/>
    </source>
</evidence>
<evidence type="ECO:0000256" key="2">
    <source>
        <dbReference type="ARBA" id="ARBA00023315"/>
    </source>
</evidence>
<name>A0ABW7QB60_9MICO</name>
<dbReference type="InterPro" id="IPR051531">
    <property type="entry name" value="N-acetyltransferase"/>
</dbReference>
<keyword evidence="2 5" id="KW-0012">Acyltransferase</keyword>